<comment type="caution">
    <text evidence="1">The sequence shown here is derived from an EMBL/GenBank/DDBJ whole genome shotgun (WGS) entry which is preliminary data.</text>
</comment>
<dbReference type="PANTHER" id="PTHR30348">
    <property type="entry name" value="UNCHARACTERIZED PROTEIN YECE"/>
    <property type="match status" value="1"/>
</dbReference>
<protein>
    <submittedName>
        <fullName evidence="1">DUF72 domain-containing protein</fullName>
    </submittedName>
</protein>
<keyword evidence="2" id="KW-1185">Reference proteome</keyword>
<evidence type="ECO:0000313" key="1">
    <source>
        <dbReference type="EMBL" id="MEF3365189.1"/>
    </source>
</evidence>
<gene>
    <name evidence="1" type="ORF">V3H18_01440</name>
</gene>
<evidence type="ECO:0000313" key="2">
    <source>
        <dbReference type="Proteomes" id="UP001350748"/>
    </source>
</evidence>
<dbReference type="RefSeq" id="WP_332080089.1">
    <property type="nucleotide sequence ID" value="NZ_JAZHYN010000002.1"/>
</dbReference>
<dbReference type="Pfam" id="PF01904">
    <property type="entry name" value="DUF72"/>
    <property type="match status" value="1"/>
</dbReference>
<reference evidence="1 2" key="1">
    <citation type="submission" date="2024-02" db="EMBL/GenBank/DDBJ databases">
        <authorList>
            <person name="Grouzdev D."/>
        </authorList>
    </citation>
    <scope>NUCLEOTIDE SEQUENCE [LARGE SCALE GENOMIC DNA]</scope>
    <source>
        <strain evidence="1 2">9N</strain>
    </source>
</reference>
<organism evidence="1 2">
    <name type="scientific">Methylocystis borbori</name>
    <dbReference type="NCBI Taxonomy" id="3118750"/>
    <lineage>
        <taxon>Bacteria</taxon>
        <taxon>Pseudomonadati</taxon>
        <taxon>Pseudomonadota</taxon>
        <taxon>Alphaproteobacteria</taxon>
        <taxon>Hyphomicrobiales</taxon>
        <taxon>Methylocystaceae</taxon>
        <taxon>Methylocystis</taxon>
    </lineage>
</organism>
<dbReference type="Proteomes" id="UP001350748">
    <property type="component" value="Unassembled WGS sequence"/>
</dbReference>
<proteinExistence type="predicted"/>
<dbReference type="InterPro" id="IPR036520">
    <property type="entry name" value="UPF0759_sf"/>
</dbReference>
<dbReference type="SUPFAM" id="SSF117396">
    <property type="entry name" value="TM1631-like"/>
    <property type="match status" value="1"/>
</dbReference>
<name>A0ABU7XCS4_9HYPH</name>
<dbReference type="Gene3D" id="3.20.20.410">
    <property type="entry name" value="Protein of unknown function UPF0759"/>
    <property type="match status" value="1"/>
</dbReference>
<dbReference type="InterPro" id="IPR002763">
    <property type="entry name" value="DUF72"/>
</dbReference>
<accession>A0ABU7XCS4</accession>
<dbReference type="PANTHER" id="PTHR30348:SF4">
    <property type="entry name" value="DUF72 DOMAIN-CONTAINING PROTEIN"/>
    <property type="match status" value="1"/>
</dbReference>
<sequence>MSRNKGRIFIGIGGWSYDPWRESFFPSDLPRKRELEYASRKLTSIEINGTFYRTQTAATFAKWRDETPEGFVFSVKAPRFAMMRKKVAEAGESIARFFGSGVTELGDRLGPILWQFAPTRKFDAEFFEGFMGLLPKEAGGRALRHAIEVRHESFCAPQFVAAARAHGVAIVVAGDSKYPLIADVTAPFVYARIMGTRADVAQGYDGAELDRWAAGAKEWAAGDAPPDLACLAAEKQKSSPRDVYLYVISGAKERNPAAAMGLIERVAS</sequence>
<dbReference type="EMBL" id="JAZHYN010000002">
    <property type="protein sequence ID" value="MEF3365189.1"/>
    <property type="molecule type" value="Genomic_DNA"/>
</dbReference>